<dbReference type="Pfam" id="PF00702">
    <property type="entry name" value="Hydrolase"/>
    <property type="match status" value="1"/>
</dbReference>
<accession>A0A1L3GRM1</accession>
<comment type="similarity">
    <text evidence="3">Belongs to the HAD-like hydrolase superfamily. CbbY/CbbZ/Gph/YieH family.</text>
</comment>
<evidence type="ECO:0000256" key="4">
    <source>
        <dbReference type="ARBA" id="ARBA00013078"/>
    </source>
</evidence>
<dbReference type="PANTHER" id="PTHR43434:SF1">
    <property type="entry name" value="PHOSPHOGLYCOLATE PHOSPHATASE"/>
    <property type="match status" value="1"/>
</dbReference>
<evidence type="ECO:0000313" key="6">
    <source>
        <dbReference type="Proteomes" id="UP000182517"/>
    </source>
</evidence>
<evidence type="ECO:0000313" key="5">
    <source>
        <dbReference type="EMBL" id="APG28563.1"/>
    </source>
</evidence>
<dbReference type="AlphaFoldDB" id="A0A1L3GRM1"/>
<proteinExistence type="inferred from homology"/>
<dbReference type="KEGG" id="pef:A7E78_12350"/>
<comment type="pathway">
    <text evidence="2">Organic acid metabolism; glycolate biosynthesis; glycolate from 2-phosphoglycolate: step 1/1.</text>
</comment>
<dbReference type="GO" id="GO:0008967">
    <property type="term" value="F:phosphoglycolate phosphatase activity"/>
    <property type="evidence" value="ECO:0007669"/>
    <property type="project" value="UniProtKB-EC"/>
</dbReference>
<dbReference type="InterPro" id="IPR023214">
    <property type="entry name" value="HAD_sf"/>
</dbReference>
<dbReference type="EMBL" id="CP015519">
    <property type="protein sequence ID" value="APG28563.1"/>
    <property type="molecule type" value="Genomic_DNA"/>
</dbReference>
<dbReference type="Gene3D" id="3.40.50.1000">
    <property type="entry name" value="HAD superfamily/HAD-like"/>
    <property type="match status" value="1"/>
</dbReference>
<dbReference type="GO" id="GO:0006281">
    <property type="term" value="P:DNA repair"/>
    <property type="evidence" value="ECO:0007669"/>
    <property type="project" value="TreeGrafter"/>
</dbReference>
<dbReference type="PANTHER" id="PTHR43434">
    <property type="entry name" value="PHOSPHOGLYCOLATE PHOSPHATASE"/>
    <property type="match status" value="1"/>
</dbReference>
<comment type="catalytic activity">
    <reaction evidence="1">
        <text>2-phosphoglycolate + H2O = glycolate + phosphate</text>
        <dbReference type="Rhea" id="RHEA:14369"/>
        <dbReference type="ChEBI" id="CHEBI:15377"/>
        <dbReference type="ChEBI" id="CHEBI:29805"/>
        <dbReference type="ChEBI" id="CHEBI:43474"/>
        <dbReference type="ChEBI" id="CHEBI:58033"/>
        <dbReference type="EC" id="3.1.3.18"/>
    </reaction>
</comment>
<name>A0A1L3GRM1_9BACT</name>
<keyword evidence="6" id="KW-1185">Reference proteome</keyword>
<dbReference type="SFLD" id="SFLDG01129">
    <property type="entry name" value="C1.5:_HAD__Beta-PGM__Phosphata"/>
    <property type="match status" value="1"/>
</dbReference>
<dbReference type="EC" id="3.1.3.18" evidence="4"/>
<dbReference type="SFLD" id="SFLDS00003">
    <property type="entry name" value="Haloacid_Dehalogenase"/>
    <property type="match status" value="1"/>
</dbReference>
<reference evidence="5 6" key="1">
    <citation type="journal article" date="2017" name="Genome Announc.">
        <title>Complete Genome Sequences of Two Acetylene-Fermenting Pelobacter acetylenicus Strains.</title>
        <authorList>
            <person name="Sutton J.M."/>
            <person name="Baesman S.M."/>
            <person name="Fierst J.L."/>
            <person name="Poret-Peterson A.T."/>
            <person name="Oremland R.S."/>
            <person name="Dunlap D.S."/>
            <person name="Akob D.M."/>
        </authorList>
    </citation>
    <scope>NUCLEOTIDE SEQUENCE [LARGE SCALE GENOMIC DNA]</scope>
    <source>
        <strain evidence="5 6">SFB93</strain>
    </source>
</reference>
<evidence type="ECO:0000256" key="1">
    <source>
        <dbReference type="ARBA" id="ARBA00000830"/>
    </source>
</evidence>
<dbReference type="PROSITE" id="PS01228">
    <property type="entry name" value="COF_1"/>
    <property type="match status" value="1"/>
</dbReference>
<dbReference type="InterPro" id="IPR050155">
    <property type="entry name" value="HAD-like_hydrolase_sf"/>
</dbReference>
<evidence type="ECO:0000256" key="3">
    <source>
        <dbReference type="ARBA" id="ARBA00006171"/>
    </source>
</evidence>
<dbReference type="InterPro" id="IPR036412">
    <property type="entry name" value="HAD-like_sf"/>
</dbReference>
<gene>
    <name evidence="5" type="ORF">A7E78_12350</name>
</gene>
<sequence length="248" mass="28441">MNCPSLPPIEAILFDLDGTLLNVEMDAYISGYVRGLARHFSDLANRCRFADTVVATAFDLLKADCGEQTMEELFLDLLQERLGINAELFRDRLNQYCDNGLHRLAPLVRPFPLARKILQYCFDSGLRVIIATNPVFPLPVVEARLKWGQLDDFPFELITSYENSRYCKPHRQYFMDILYSQDLTPQQTIMVGNDTEYDLPAQRAGLTTFLLDTCLIDRQNRLAHADFCGSHQDLLELVRCIVANRRNN</sequence>
<organism evidence="5 6">
    <name type="scientific">Syntrophotalea acetylenivorans</name>
    <dbReference type="NCBI Taxonomy" id="1842532"/>
    <lineage>
        <taxon>Bacteria</taxon>
        <taxon>Pseudomonadati</taxon>
        <taxon>Thermodesulfobacteriota</taxon>
        <taxon>Desulfuromonadia</taxon>
        <taxon>Desulfuromonadales</taxon>
        <taxon>Syntrophotaleaceae</taxon>
        <taxon>Syntrophotalea</taxon>
    </lineage>
</organism>
<dbReference type="STRING" id="1842532.A7E78_12350"/>
<dbReference type="Proteomes" id="UP000182517">
    <property type="component" value="Chromosome"/>
</dbReference>
<protein>
    <recommendedName>
        <fullName evidence="4">phosphoglycolate phosphatase</fullName>
        <ecNumber evidence="4">3.1.3.18</ecNumber>
    </recommendedName>
</protein>
<evidence type="ECO:0000256" key="2">
    <source>
        <dbReference type="ARBA" id="ARBA00004818"/>
    </source>
</evidence>
<dbReference type="SUPFAM" id="SSF56784">
    <property type="entry name" value="HAD-like"/>
    <property type="match status" value="1"/>
</dbReference>